<keyword evidence="1" id="KW-0732">Signal</keyword>
<accession>A0A3A9W5T4</accession>
<evidence type="ECO:0000313" key="3">
    <source>
        <dbReference type="EMBL" id="RKN20524.1"/>
    </source>
</evidence>
<dbReference type="AlphaFoldDB" id="A0A3A9W5T4"/>
<organism evidence="2 5">
    <name type="scientific">Streptomyces radicis</name>
    <dbReference type="NCBI Taxonomy" id="1750517"/>
    <lineage>
        <taxon>Bacteria</taxon>
        <taxon>Bacillati</taxon>
        <taxon>Actinomycetota</taxon>
        <taxon>Actinomycetes</taxon>
        <taxon>Kitasatosporales</taxon>
        <taxon>Streptomycetaceae</taxon>
        <taxon>Streptomyces</taxon>
    </lineage>
</organism>
<evidence type="ECO:0000313" key="2">
    <source>
        <dbReference type="EMBL" id="RKN08169.1"/>
    </source>
</evidence>
<dbReference type="RefSeq" id="WP_120698248.1">
    <property type="nucleotide sequence ID" value="NZ_RBDX01000012.1"/>
</dbReference>
<feature type="signal peptide" evidence="1">
    <location>
        <begin position="1"/>
        <end position="22"/>
    </location>
</feature>
<evidence type="ECO:0000313" key="4">
    <source>
        <dbReference type="Proteomes" id="UP000268652"/>
    </source>
</evidence>
<reference evidence="4 5" key="1">
    <citation type="submission" date="2018-09" db="EMBL/GenBank/DDBJ databases">
        <title>Streptomyces sp. nov. DS1-2, an endophytic actinomycete isolated from roots of Dendrobium scabrilingue.</title>
        <authorList>
            <person name="Kuncharoen N."/>
            <person name="Kudo T."/>
            <person name="Ohkuma M."/>
            <person name="Yuki M."/>
            <person name="Tanasupawat S."/>
        </authorList>
    </citation>
    <scope>NUCLEOTIDE SEQUENCE [LARGE SCALE GENOMIC DNA]</scope>
    <source>
        <strain evidence="2 5">AZ1-7</strain>
        <strain evidence="3 4">DS1-2</strain>
    </source>
</reference>
<sequence>MKAIHRVGIGVAALALSVAGTAGTTAQAHGAASVSVAGERFHSEHDTWQGCEIIGYRGQYAGAWNDYRCVFAYLPGTYWLYVS</sequence>
<keyword evidence="4" id="KW-1185">Reference proteome</keyword>
<dbReference type="Proteomes" id="UP000268652">
    <property type="component" value="Unassembled WGS sequence"/>
</dbReference>
<dbReference type="EMBL" id="RBDY01000013">
    <property type="protein sequence ID" value="RKN20524.1"/>
    <property type="molecule type" value="Genomic_DNA"/>
</dbReference>
<dbReference type="Proteomes" id="UP000275024">
    <property type="component" value="Unassembled WGS sequence"/>
</dbReference>
<dbReference type="EMBL" id="RBDX01000012">
    <property type="protein sequence ID" value="RKN08169.1"/>
    <property type="molecule type" value="Genomic_DNA"/>
</dbReference>
<feature type="chain" id="PRO_5039677969" description="Secreted protein" evidence="1">
    <location>
        <begin position="23"/>
        <end position="83"/>
    </location>
</feature>
<evidence type="ECO:0000313" key="5">
    <source>
        <dbReference type="Proteomes" id="UP000275024"/>
    </source>
</evidence>
<protein>
    <recommendedName>
        <fullName evidence="6">Secreted protein</fullName>
    </recommendedName>
</protein>
<name>A0A3A9W5T4_9ACTN</name>
<evidence type="ECO:0008006" key="6">
    <source>
        <dbReference type="Google" id="ProtNLM"/>
    </source>
</evidence>
<gene>
    <name evidence="3" type="ORF">D7318_18640</name>
    <name evidence="2" type="ORF">D7319_16780</name>
</gene>
<proteinExistence type="predicted"/>
<evidence type="ECO:0000256" key="1">
    <source>
        <dbReference type="SAM" id="SignalP"/>
    </source>
</evidence>
<dbReference type="OrthoDB" id="9898815at2"/>
<comment type="caution">
    <text evidence="2">The sequence shown here is derived from an EMBL/GenBank/DDBJ whole genome shotgun (WGS) entry which is preliminary data.</text>
</comment>